<dbReference type="Proteomes" id="UP000049127">
    <property type="component" value="Unassembled WGS sequence"/>
</dbReference>
<keyword evidence="6 12" id="KW-0378">Hydrolase</keyword>
<evidence type="ECO:0000313" key="13">
    <source>
        <dbReference type="Proteomes" id="UP000049127"/>
    </source>
</evidence>
<evidence type="ECO:0000259" key="9">
    <source>
        <dbReference type="Pfam" id="PF01368"/>
    </source>
</evidence>
<dbReference type="FunFam" id="3.90.1640.10:FF:000002">
    <property type="entry name" value="Cyclic-di-AMP phosphodiesterase"/>
    <property type="match status" value="1"/>
</dbReference>
<reference evidence="12 13" key="1">
    <citation type="submission" date="2015-01" db="EMBL/GenBank/DDBJ databases">
        <authorList>
            <person name="Aslett A.Martin."/>
            <person name="De Silva Nishadi"/>
        </authorList>
    </citation>
    <scope>NUCLEOTIDE SEQUENCE [LARGE SCALE GENOMIC DNA]</scope>
    <source>
        <strain evidence="12 13">R28058</strain>
    </source>
</reference>
<dbReference type="InterPro" id="IPR014528">
    <property type="entry name" value="GdpP/PdeA"/>
</dbReference>
<dbReference type="AlphaFoldDB" id="A0A0C7GCR1"/>
<dbReference type="PANTHER" id="PTHR47618:SF2">
    <property type="entry name" value="CYCLIC-DI-AMP PHOSPHODIESTERASE GDPP"/>
    <property type="match status" value="1"/>
</dbReference>
<keyword evidence="3 8" id="KW-0812">Transmembrane</keyword>
<dbReference type="GO" id="GO:0016787">
    <property type="term" value="F:hydrolase activity"/>
    <property type="evidence" value="ECO:0007669"/>
    <property type="project" value="UniProtKB-UniRule"/>
</dbReference>
<evidence type="ECO:0000256" key="2">
    <source>
        <dbReference type="ARBA" id="ARBA00022475"/>
    </source>
</evidence>
<keyword evidence="4 8" id="KW-1133">Transmembrane helix</keyword>
<dbReference type="GO" id="GO:0005886">
    <property type="term" value="C:plasma membrane"/>
    <property type="evidence" value="ECO:0007669"/>
    <property type="project" value="UniProtKB-SubCell"/>
</dbReference>
<keyword evidence="7" id="KW-0464">Manganese</keyword>
<feature type="transmembrane region" description="Helical" evidence="8">
    <location>
        <begin position="16"/>
        <end position="48"/>
    </location>
</feature>
<evidence type="ECO:0000256" key="7">
    <source>
        <dbReference type="PIRSR" id="PIRSR026583-50"/>
    </source>
</evidence>
<evidence type="ECO:0000256" key="5">
    <source>
        <dbReference type="ARBA" id="ARBA00023136"/>
    </source>
</evidence>
<dbReference type="InterPro" id="IPR051319">
    <property type="entry name" value="Oligoribo/pAp-PDE_c-di-AMP_PDE"/>
</dbReference>
<gene>
    <name evidence="12" type="primary">nrnA_2</name>
    <name evidence="12" type="ORF">R28058_31151</name>
</gene>
<comment type="function">
    <text evidence="6">Has phosphodiesterase (PDE) activity against cyclic-di-AMP (c-di-AMP).</text>
</comment>
<keyword evidence="7" id="KW-0479">Metal-binding</keyword>
<feature type="binding site" evidence="7">
    <location>
        <position position="363"/>
    </location>
    <ligand>
        <name>Mn(2+)</name>
        <dbReference type="ChEBI" id="CHEBI:29035"/>
        <label>2</label>
    </ligand>
</feature>
<evidence type="ECO:0000259" key="11">
    <source>
        <dbReference type="Pfam" id="PF21370"/>
    </source>
</evidence>
<dbReference type="RefSeq" id="WP_055343193.1">
    <property type="nucleotide sequence ID" value="NZ_CDNI01000025.1"/>
</dbReference>
<evidence type="ECO:0000256" key="4">
    <source>
        <dbReference type="ARBA" id="ARBA00022989"/>
    </source>
</evidence>
<accession>A0A0C7GCR1</accession>
<feature type="binding site" evidence="7">
    <location>
        <position position="454"/>
    </location>
    <ligand>
        <name>Mn(2+)</name>
        <dbReference type="ChEBI" id="CHEBI:29035"/>
        <label>2</label>
    </ligand>
</feature>
<dbReference type="GO" id="GO:0003676">
    <property type="term" value="F:nucleic acid binding"/>
    <property type="evidence" value="ECO:0007669"/>
    <property type="project" value="UniProtKB-UniRule"/>
</dbReference>
<sequence>MFDKSTFKFNMPETNAYIVVIGILSLILLYFNIYIGTAIFILFVYIVFHNWRSRDIRRKEWNKYIQDLAVDIDEVTKKAILNLPIPLCILEFDGSITWYNTKFHEMTDKEDTLGINIETLVKNIDLRKVLNENKELYTDINYKDRNYTIVYNVVKSDQENKTKYLMMLYWIDKTEYLNLKTKYNEEQNVVATIQVDGYEEVLQSAPEERRPLMNVEIDKILASLEVSCNGALEKTAKDRYFLVLSKSELDKLEFDKFSILDKIREIDQGNTLPVTISMGIGIEGKTINENFKLAKGALDLALGRGGDQAVIKTKDRSIFYGGKSKAVEKKTKVKSRLIGHALREIILESREIYIMGHKYPDMDAMGAAVGIYDICKSCNKGANIVLNNTNDSIDEFIKRVKSSDYYPNIFVNKDEAIKNCAKDTLVIVVDTHRPNFTECPELLEISDKVVVIDHHRRGVEFINDTVLLFHETYVSSTCEMVTELVQYMEDDVKINKLTAEGLMAGISLDTKNFAFKTGVRTFEAASYLKKAGADTIEVKKLFNSNLKDFIAKAEIMQSTKVINNKICLAYCKSDINNINVVVAQAADELLSIKDVEASFVLGKTKSGTIFISARSLGSINVHVLMEKLGGGGHIDIAGAQLENVSLEEGYKMVSDIIKQYLEEEEE</sequence>
<dbReference type="Gene3D" id="3.30.450.20">
    <property type="entry name" value="PAS domain"/>
    <property type="match status" value="1"/>
</dbReference>
<feature type="binding site" evidence="7">
    <location>
        <position position="509"/>
    </location>
    <ligand>
        <name>Mn(2+)</name>
        <dbReference type="ChEBI" id="CHEBI:29035"/>
        <label>2</label>
    </ligand>
</feature>
<evidence type="ECO:0000256" key="8">
    <source>
        <dbReference type="SAM" id="Phobius"/>
    </source>
</evidence>
<dbReference type="PANTHER" id="PTHR47618">
    <property type="entry name" value="BIFUNCTIONAL OLIGORIBONUCLEASE AND PAP PHOSPHATASE NRNA"/>
    <property type="match status" value="1"/>
</dbReference>
<evidence type="ECO:0000256" key="6">
    <source>
        <dbReference type="PIRNR" id="PIRNR026583"/>
    </source>
</evidence>
<feature type="binding site" evidence="7">
    <location>
        <position position="430"/>
    </location>
    <ligand>
        <name>Mn(2+)</name>
        <dbReference type="ChEBI" id="CHEBI:29035"/>
        <label>1</label>
    </ligand>
</feature>
<dbReference type="EC" id="3.1.4.-" evidence="6"/>
<comment type="subcellular location">
    <subcellularLocation>
        <location evidence="1">Cell membrane</location>
        <topology evidence="1">Multi-pass membrane protein</topology>
    </subcellularLocation>
</comment>
<dbReference type="Pfam" id="PF24898">
    <property type="entry name" value="GGDEF_GdpP"/>
    <property type="match status" value="1"/>
</dbReference>
<organism evidence="12 13">
    <name type="scientific">Paraclostridium sordellii</name>
    <name type="common">Clostridium sordellii</name>
    <dbReference type="NCBI Taxonomy" id="1505"/>
    <lineage>
        <taxon>Bacteria</taxon>
        <taxon>Bacillati</taxon>
        <taxon>Bacillota</taxon>
        <taxon>Clostridia</taxon>
        <taxon>Peptostreptococcales</taxon>
        <taxon>Peptostreptococcaceae</taxon>
        <taxon>Paraclostridium</taxon>
    </lineage>
</organism>
<feature type="binding site" evidence="7">
    <location>
        <position position="430"/>
    </location>
    <ligand>
        <name>Mn(2+)</name>
        <dbReference type="ChEBI" id="CHEBI:29035"/>
        <label>2</label>
    </ligand>
</feature>
<dbReference type="OrthoDB" id="9759476at2"/>
<keyword evidence="2 6" id="KW-1003">Cell membrane</keyword>
<feature type="domain" description="DDH" evidence="9">
    <location>
        <begin position="351"/>
        <end position="506"/>
    </location>
</feature>
<dbReference type="Pfam" id="PF21370">
    <property type="entry name" value="PAS_GdpP"/>
    <property type="match status" value="1"/>
</dbReference>
<dbReference type="Gene3D" id="3.90.1640.10">
    <property type="entry name" value="inorganic pyrophosphatase (n-terminal core)"/>
    <property type="match status" value="1"/>
</dbReference>
<evidence type="ECO:0000256" key="1">
    <source>
        <dbReference type="ARBA" id="ARBA00004651"/>
    </source>
</evidence>
<evidence type="ECO:0000259" key="10">
    <source>
        <dbReference type="Pfam" id="PF02272"/>
    </source>
</evidence>
<dbReference type="Pfam" id="PF01368">
    <property type="entry name" value="DHH"/>
    <property type="match status" value="1"/>
</dbReference>
<evidence type="ECO:0000313" key="12">
    <source>
        <dbReference type="EMBL" id="CEQ05424.1"/>
    </source>
</evidence>
<dbReference type="Gene3D" id="3.10.310.30">
    <property type="match status" value="1"/>
</dbReference>
<name>A0A0C7GCR1_PARSO</name>
<keyword evidence="5 6" id="KW-0472">Membrane</keyword>
<dbReference type="InterPro" id="IPR003156">
    <property type="entry name" value="DHHA1_dom"/>
</dbReference>
<feature type="domain" description="DHHA1" evidence="10">
    <location>
        <begin position="565"/>
        <end position="661"/>
    </location>
</feature>
<comment type="cofactor">
    <cofactor evidence="7">
        <name>Mn(2+)</name>
        <dbReference type="ChEBI" id="CHEBI:29035"/>
    </cofactor>
    <text evidence="7">For phosphodiesterase activity, probably binds 2 Mn(2+) per subunit.</text>
</comment>
<evidence type="ECO:0000256" key="3">
    <source>
        <dbReference type="ARBA" id="ARBA00022692"/>
    </source>
</evidence>
<dbReference type="InterPro" id="IPR001667">
    <property type="entry name" value="DDH_dom"/>
</dbReference>
<feature type="domain" description="Cyclic-di-AMP phosphodiesterase GdpP-like PAS" evidence="11">
    <location>
        <begin position="73"/>
        <end position="152"/>
    </location>
</feature>
<dbReference type="PIRSF" id="PIRSF026583">
    <property type="entry name" value="YybT"/>
    <property type="match status" value="1"/>
</dbReference>
<dbReference type="Pfam" id="PF02272">
    <property type="entry name" value="DHHA1"/>
    <property type="match status" value="1"/>
</dbReference>
<dbReference type="InterPro" id="IPR049553">
    <property type="entry name" value="GdpP-like_PAS"/>
</dbReference>
<dbReference type="EMBL" id="CEKZ01000025">
    <property type="protein sequence ID" value="CEQ05424.1"/>
    <property type="molecule type" value="Genomic_DNA"/>
</dbReference>
<comment type="catalytic activity">
    <reaction evidence="6">
        <text>3',3'-c-di-AMP + H2O = 5'-O-phosphonoadenylyl-(3'-&gt;5')-adenosine + H(+)</text>
        <dbReference type="Rhea" id="RHEA:54420"/>
        <dbReference type="ChEBI" id="CHEBI:15377"/>
        <dbReference type="ChEBI" id="CHEBI:15378"/>
        <dbReference type="ChEBI" id="CHEBI:71500"/>
        <dbReference type="ChEBI" id="CHEBI:138171"/>
    </reaction>
</comment>
<dbReference type="GO" id="GO:0046872">
    <property type="term" value="F:metal ion binding"/>
    <property type="evidence" value="ECO:0007669"/>
    <property type="project" value="UniProtKB-KW"/>
</dbReference>
<feature type="binding site" evidence="7">
    <location>
        <position position="361"/>
    </location>
    <ligand>
        <name>Mn(2+)</name>
        <dbReference type="ChEBI" id="CHEBI:29035"/>
        <label>1</label>
    </ligand>
</feature>
<proteinExistence type="inferred from homology"/>
<dbReference type="SUPFAM" id="SSF64182">
    <property type="entry name" value="DHH phosphoesterases"/>
    <property type="match status" value="1"/>
</dbReference>
<feature type="binding site" evidence="7">
    <location>
        <position position="357"/>
    </location>
    <ligand>
        <name>Mn(2+)</name>
        <dbReference type="ChEBI" id="CHEBI:29035"/>
        <label>1</label>
    </ligand>
</feature>
<dbReference type="GO" id="GO:0106409">
    <property type="term" value="F:cyclic-di-AMP phosphodiesterase activity"/>
    <property type="evidence" value="ECO:0007669"/>
    <property type="project" value="RHEA"/>
</dbReference>
<dbReference type="InterPro" id="IPR038763">
    <property type="entry name" value="DHH_sf"/>
</dbReference>
<protein>
    <recommendedName>
        <fullName evidence="6">Cyclic-di-AMP phosphodiesterase</fullName>
        <ecNumber evidence="6">3.1.4.-</ecNumber>
    </recommendedName>
</protein>
<comment type="similarity">
    <text evidence="6">Belongs to the GdpP/PdeA phosphodiesterase family.</text>
</comment>